<comment type="caution">
    <text evidence="1">The sequence shown here is derived from an EMBL/GenBank/DDBJ whole genome shotgun (WGS) entry which is preliminary data.</text>
</comment>
<gene>
    <name evidence="1" type="ORF">SDC9_149767</name>
</gene>
<name>A0A645EKN8_9ZZZZ</name>
<dbReference type="AlphaFoldDB" id="A0A645EKN8"/>
<proteinExistence type="predicted"/>
<reference evidence="1" key="1">
    <citation type="submission" date="2019-08" db="EMBL/GenBank/DDBJ databases">
        <authorList>
            <person name="Kucharzyk K."/>
            <person name="Murdoch R.W."/>
            <person name="Higgins S."/>
            <person name="Loffler F."/>
        </authorList>
    </citation>
    <scope>NUCLEOTIDE SEQUENCE</scope>
</reference>
<accession>A0A645EKN8</accession>
<protein>
    <submittedName>
        <fullName evidence="1">Uncharacterized protein</fullName>
    </submittedName>
</protein>
<organism evidence="1">
    <name type="scientific">bioreactor metagenome</name>
    <dbReference type="NCBI Taxonomy" id="1076179"/>
    <lineage>
        <taxon>unclassified sequences</taxon>
        <taxon>metagenomes</taxon>
        <taxon>ecological metagenomes</taxon>
    </lineage>
</organism>
<evidence type="ECO:0000313" key="1">
    <source>
        <dbReference type="EMBL" id="MPN02551.1"/>
    </source>
</evidence>
<sequence length="129" mass="15141">MQEHVVQRIQSLGHRHCDNDAFSGCQTVRLDDNRNTIGFHVSNRCFIVLECLVGCSRDAVFFHQVFCELLGAFQVSRFFARSEDFQASRFKYIRYPFKQRDFRSDESPSDVVVFDELDQSLVVVFRNVY</sequence>
<dbReference type="EMBL" id="VSSQ01048505">
    <property type="protein sequence ID" value="MPN02551.1"/>
    <property type="molecule type" value="Genomic_DNA"/>
</dbReference>